<keyword evidence="2" id="KW-1185">Reference proteome</keyword>
<dbReference type="OrthoDB" id="9021298at2"/>
<sequence length="391" mass="43294">MTYQPSFEDMLYLTRENPNLFSNPGNLAEVAQNYGGSDAVSVITRESASAAAYQDYLERGGDVLTESPVPIPPEVQPTPPFEQGSEVSEASQECPCKKENIIVLGSEQYYNSFWLKMMFMSPAFSVAAGYKLPPRWKAADRTTVLYVRHGYVRPEFLALEALRDTHGINLVPLNSVGQLTAYVNNRMHEGEEYKVQHLVFLAHGLYDRLALNFWKTPLIDVRKRNIDAFNASAFDRGGAIYSYACRTGTWVDQEAFSSAAQAEPQNSIAQYMADQCGVKVYAFMTRTLFKQCIRDPADSDSITVSLVERRESQEGQIINISSEHEGLPHPGVGHSVFVLDAPIDPPGPFGGGQREGTAEYALWRKGGARYLPVGGQTPTGLPNSMRVFEPA</sequence>
<gene>
    <name evidence="1" type="ORF">BDE40_1518</name>
</gene>
<protein>
    <submittedName>
        <fullName evidence="1">Uncharacterized protein</fullName>
    </submittedName>
</protein>
<reference evidence="1 2" key="1">
    <citation type="submission" date="2019-03" db="EMBL/GenBank/DDBJ databases">
        <title>Genomic Encyclopedia of Archaeal and Bacterial Type Strains, Phase II (KMG-II): from individual species to whole genera.</title>
        <authorList>
            <person name="Goeker M."/>
        </authorList>
    </citation>
    <scope>NUCLEOTIDE SEQUENCE [LARGE SCALE GENOMIC DNA]</scope>
    <source>
        <strain evidence="1 2">DSM 29467</strain>
    </source>
</reference>
<evidence type="ECO:0000313" key="1">
    <source>
        <dbReference type="EMBL" id="TDT74801.1"/>
    </source>
</evidence>
<accession>A0A4R7LK76</accession>
<dbReference type="AlphaFoldDB" id="A0A4R7LK76"/>
<dbReference type="RefSeq" id="WP_134013856.1">
    <property type="nucleotide sequence ID" value="NZ_SOBH01000002.1"/>
</dbReference>
<organism evidence="1 2">
    <name type="scientific">Litoreibacter halocynthiae</name>
    <dbReference type="NCBI Taxonomy" id="1242689"/>
    <lineage>
        <taxon>Bacteria</taxon>
        <taxon>Pseudomonadati</taxon>
        <taxon>Pseudomonadota</taxon>
        <taxon>Alphaproteobacteria</taxon>
        <taxon>Rhodobacterales</taxon>
        <taxon>Roseobacteraceae</taxon>
        <taxon>Litoreibacter</taxon>
    </lineage>
</organism>
<dbReference type="Proteomes" id="UP000294563">
    <property type="component" value="Unassembled WGS sequence"/>
</dbReference>
<proteinExistence type="predicted"/>
<name>A0A4R7LK76_9RHOB</name>
<evidence type="ECO:0000313" key="2">
    <source>
        <dbReference type="Proteomes" id="UP000294563"/>
    </source>
</evidence>
<dbReference type="EMBL" id="SOBH01000002">
    <property type="protein sequence ID" value="TDT74801.1"/>
    <property type="molecule type" value="Genomic_DNA"/>
</dbReference>
<comment type="caution">
    <text evidence="1">The sequence shown here is derived from an EMBL/GenBank/DDBJ whole genome shotgun (WGS) entry which is preliminary data.</text>
</comment>